<evidence type="ECO:0000313" key="1">
    <source>
        <dbReference type="EMBL" id="KAF0756237.1"/>
    </source>
</evidence>
<dbReference type="EMBL" id="VUJU01003902">
    <property type="protein sequence ID" value="KAF0756237.1"/>
    <property type="molecule type" value="Genomic_DNA"/>
</dbReference>
<gene>
    <name evidence="1" type="ORF">FWK35_00025029</name>
</gene>
<reference evidence="1 2" key="1">
    <citation type="submission" date="2019-08" db="EMBL/GenBank/DDBJ databases">
        <title>Whole genome of Aphis craccivora.</title>
        <authorList>
            <person name="Voronova N.V."/>
            <person name="Shulinski R.S."/>
            <person name="Bandarenka Y.V."/>
            <person name="Zhorov D.G."/>
            <person name="Warner D."/>
        </authorList>
    </citation>
    <scope>NUCLEOTIDE SEQUENCE [LARGE SCALE GENOMIC DNA]</scope>
    <source>
        <strain evidence="1">180601</strain>
        <tissue evidence="1">Whole Body</tissue>
    </source>
</reference>
<keyword evidence="1" id="KW-0808">Transferase</keyword>
<dbReference type="Proteomes" id="UP000478052">
    <property type="component" value="Unassembled WGS sequence"/>
</dbReference>
<comment type="caution">
    <text evidence="1">The sequence shown here is derived from an EMBL/GenBank/DDBJ whole genome shotgun (WGS) entry which is preliminary data.</text>
</comment>
<dbReference type="OrthoDB" id="41532at2759"/>
<evidence type="ECO:0000313" key="2">
    <source>
        <dbReference type="Proteomes" id="UP000478052"/>
    </source>
</evidence>
<accession>A0A6G0YHV5</accession>
<sequence>MSAAIKSKTVFKIVPIIKNDEITVIEFLQKFFTRDEPLNAAINLIKEEDVAIRKYINGLFDNVIKSLNFKKLSLNFNKTMFMVFLINNILLPFKDITLHDCSNASNRNSPKYNSSISFYNDSLSFLISKSIL</sequence>
<organism evidence="1 2">
    <name type="scientific">Aphis craccivora</name>
    <name type="common">Cowpea aphid</name>
    <dbReference type="NCBI Taxonomy" id="307492"/>
    <lineage>
        <taxon>Eukaryota</taxon>
        <taxon>Metazoa</taxon>
        <taxon>Ecdysozoa</taxon>
        <taxon>Arthropoda</taxon>
        <taxon>Hexapoda</taxon>
        <taxon>Insecta</taxon>
        <taxon>Pterygota</taxon>
        <taxon>Neoptera</taxon>
        <taxon>Paraneoptera</taxon>
        <taxon>Hemiptera</taxon>
        <taxon>Sternorrhyncha</taxon>
        <taxon>Aphidomorpha</taxon>
        <taxon>Aphidoidea</taxon>
        <taxon>Aphididae</taxon>
        <taxon>Aphidini</taxon>
        <taxon>Aphis</taxon>
        <taxon>Aphis</taxon>
    </lineage>
</organism>
<dbReference type="AlphaFoldDB" id="A0A6G0YHV5"/>
<protein>
    <submittedName>
        <fullName evidence="1">Dopamine N-acetyltransferase-like isoform X1</fullName>
    </submittedName>
</protein>
<dbReference type="Gene3D" id="3.40.630.30">
    <property type="match status" value="1"/>
</dbReference>
<dbReference type="GO" id="GO:0016740">
    <property type="term" value="F:transferase activity"/>
    <property type="evidence" value="ECO:0007669"/>
    <property type="project" value="UniProtKB-KW"/>
</dbReference>
<keyword evidence="2" id="KW-1185">Reference proteome</keyword>
<name>A0A6G0YHV5_APHCR</name>
<proteinExistence type="predicted"/>